<dbReference type="PANTHER" id="PTHR35149">
    <property type="entry name" value="SLL5132 PROTEIN"/>
    <property type="match status" value="1"/>
</dbReference>
<sequence>MEISPDKQNIDRVFSNTTYYIDFYQRQYKWNQEPVERLLEDVFYRFNEEFKLYENSDIPLEQLISKYGWYYLNTYVTNLVDGKIYIVDGQQRLTTITLILIKLKQQAEGYSSVLTDWIKNKITGHSGFKKEFWMNHENHKPCMQGLLDGLPYDKIDVSTGITAQNMLANFQVISKWLDKELLDKDKFETFVFFFLNRLVLINLNVDQTDVPMVFEVINDRGVKLKPYEILKGKLLGQIDKDELKVLELNEVWEHQVIKVNSYWEDEIDEFFTYFLKAKLADTRAVAQKFDNEYHRVMFEDEYDKVLKLKHNEKGVKSFLVNDFVYYTNLYSRIYESIRVYNEAQCYIYFNSLTDMNTQFLLILSACKINDSDEDEKIRIISRSLDRMFCLLQLQRSYNSNLFAVEIYKLSSKIREKSIPEILKAFDDSLLQLLSDARGIQVENVFNYSFFKETGIELDKRFKRYFFARIEKFIADNTNMNMKHSLYDLVQNTGWKNGFHIEHILSYNDDNYQLFNNDEELFERERNRLGGLLLLKGADNISSNNESYKKKLKSYSNTLYWNETLREDSYKSKLDFTNMIKKYALTFRPIDVFGPEELEERHKLLFEMVKIIWN</sequence>
<name>A0ABW5MP20_9SPHI</name>
<accession>A0ABW5MP20</accession>
<evidence type="ECO:0000313" key="3">
    <source>
        <dbReference type="EMBL" id="MFD2584398.1"/>
    </source>
</evidence>
<evidence type="ECO:0000259" key="2">
    <source>
        <dbReference type="Pfam" id="PF07510"/>
    </source>
</evidence>
<dbReference type="Proteomes" id="UP001597461">
    <property type="component" value="Unassembled WGS sequence"/>
</dbReference>
<dbReference type="Pfam" id="PF07510">
    <property type="entry name" value="GmrSD_C"/>
    <property type="match status" value="1"/>
</dbReference>
<feature type="domain" description="GmrSD restriction endonucleases C-terminal" evidence="2">
    <location>
        <begin position="459"/>
        <end position="606"/>
    </location>
</feature>
<reference evidence="4" key="1">
    <citation type="journal article" date="2019" name="Int. J. Syst. Evol. Microbiol.">
        <title>The Global Catalogue of Microorganisms (GCM) 10K type strain sequencing project: providing services to taxonomists for standard genome sequencing and annotation.</title>
        <authorList>
            <consortium name="The Broad Institute Genomics Platform"/>
            <consortium name="The Broad Institute Genome Sequencing Center for Infectious Disease"/>
            <person name="Wu L."/>
            <person name="Ma J."/>
        </authorList>
    </citation>
    <scope>NUCLEOTIDE SEQUENCE [LARGE SCALE GENOMIC DNA]</scope>
    <source>
        <strain evidence="4">KCTC 42866</strain>
    </source>
</reference>
<comment type="caution">
    <text evidence="3">The sequence shown here is derived from an EMBL/GenBank/DDBJ whole genome shotgun (WGS) entry which is preliminary data.</text>
</comment>
<dbReference type="InterPro" id="IPR011089">
    <property type="entry name" value="GmrSD_C"/>
</dbReference>
<dbReference type="Pfam" id="PF03235">
    <property type="entry name" value="GmrSD_N"/>
    <property type="match status" value="1"/>
</dbReference>
<protein>
    <submittedName>
        <fullName evidence="3">DUF262 domain-containing protein</fullName>
    </submittedName>
</protein>
<evidence type="ECO:0000313" key="4">
    <source>
        <dbReference type="Proteomes" id="UP001597461"/>
    </source>
</evidence>
<organism evidence="3 4">
    <name type="scientific">Pedobacter vanadiisoli</name>
    <dbReference type="NCBI Taxonomy" id="1761975"/>
    <lineage>
        <taxon>Bacteria</taxon>
        <taxon>Pseudomonadati</taxon>
        <taxon>Bacteroidota</taxon>
        <taxon>Sphingobacteriia</taxon>
        <taxon>Sphingobacteriales</taxon>
        <taxon>Sphingobacteriaceae</taxon>
        <taxon>Pedobacter</taxon>
    </lineage>
</organism>
<proteinExistence type="predicted"/>
<evidence type="ECO:0000259" key="1">
    <source>
        <dbReference type="Pfam" id="PF03235"/>
    </source>
</evidence>
<feature type="domain" description="GmrSD restriction endonucleases N-terminal" evidence="1">
    <location>
        <begin position="13"/>
        <end position="234"/>
    </location>
</feature>
<keyword evidence="4" id="KW-1185">Reference proteome</keyword>
<dbReference type="RefSeq" id="WP_379081410.1">
    <property type="nucleotide sequence ID" value="NZ_JBHULL010000034.1"/>
</dbReference>
<dbReference type="PANTHER" id="PTHR35149:SF1">
    <property type="entry name" value="DUF5655 DOMAIN-CONTAINING PROTEIN"/>
    <property type="match status" value="1"/>
</dbReference>
<gene>
    <name evidence="3" type="ORF">ACFSR6_18000</name>
</gene>
<dbReference type="EMBL" id="JBHULL010000034">
    <property type="protein sequence ID" value="MFD2584398.1"/>
    <property type="molecule type" value="Genomic_DNA"/>
</dbReference>
<dbReference type="InterPro" id="IPR004919">
    <property type="entry name" value="GmrSD_N"/>
</dbReference>